<reference evidence="4 5" key="1">
    <citation type="submission" date="2021-05" db="EMBL/GenBank/DDBJ databases">
        <title>Complete genome of Nocardioides aquaticus KCTC 9944T isolated from meromictic and hypersaline Ekho Lake, Antarctica.</title>
        <authorList>
            <person name="Hwang K."/>
            <person name="Kim K.M."/>
            <person name="Choe H."/>
        </authorList>
    </citation>
    <scope>NUCLEOTIDE SEQUENCE [LARGE SCALE GENOMIC DNA]</scope>
    <source>
        <strain evidence="4 5">KCTC 9944</strain>
    </source>
</reference>
<sequence length="704" mass="74849">MGGTTTSRGDVQGLRAVAVLAVVVAHAGVPFLPGGFVGVDVFFVVSGYLISGLLYRDLAAGHGVPLARFWARRARRILPAATVVLLTTLLAGLVVLPLLDGRSLVDDALWAGLFVVNVHFARRDDYFFSRDIDASPLQHYWSLAVEEQFYVVWPLLLLGCVAVVRAARTMRGSAGGLRPGRPLPRGAIAVMLVVLTAGSFVWSVLQTTGDAPAAYFSTLTRAWELGVGALAALVTARTTRHLTRASASVLAGAGLLAVLAACVLFSPGTPFPGYAAALPVLGTAAVLLAGAGRVRPVTDLLLDTWFMRTVGDWSFSLYLWHWPALVLPEQALGRSLVPAETAAALAATVLLSAATFQLVETPFRTGRAAVRLQVRRGLVLYPVSLVLALGSSAGAWAWTESRLGESGDDPAITADPSGSSTAQVEALVQASVEAARNDVDVPSDLTPDIRALPQSIADVGLCDYRTDVRDLCPRGPVVSDRRMVLIGDSHARAWIPAFDRIAEAAGWRMYYLVKSQCTAAHVVVAPIEEDTPFTECSEFHTWTQEQVRSLDPDLVVVASSPPVNGVFDDSGDQLSEVDDIAPLLDAGYDDLFADLAATARRTVLIRDVPKAAEAPGTCISAEDSLKLCTFEPQERSAYLADVSVSSARDADVQVVDPTPWLCFDGDCPAVIGGTLSYRDSDHLTTEYSASLAEALGTALDMLED</sequence>
<dbReference type="EC" id="2.3.1.-" evidence="4"/>
<dbReference type="PANTHER" id="PTHR23028">
    <property type="entry name" value="ACETYLTRANSFERASE"/>
    <property type="match status" value="1"/>
</dbReference>
<organism evidence="4 5">
    <name type="scientific">Nocardioides aquaticus</name>
    <dbReference type="NCBI Taxonomy" id="160826"/>
    <lineage>
        <taxon>Bacteria</taxon>
        <taxon>Bacillati</taxon>
        <taxon>Actinomycetota</taxon>
        <taxon>Actinomycetes</taxon>
        <taxon>Propionibacteriales</taxon>
        <taxon>Nocardioidaceae</taxon>
        <taxon>Nocardioides</taxon>
    </lineage>
</organism>
<dbReference type="InterPro" id="IPR050879">
    <property type="entry name" value="Acyltransferase_3"/>
</dbReference>
<feature type="transmembrane region" description="Helical" evidence="1">
    <location>
        <begin position="12"/>
        <end position="29"/>
    </location>
</feature>
<feature type="transmembrane region" description="Helical" evidence="1">
    <location>
        <begin position="35"/>
        <end position="56"/>
    </location>
</feature>
<dbReference type="PANTHER" id="PTHR23028:SF53">
    <property type="entry name" value="ACYL_TRANSF_3 DOMAIN-CONTAINING PROTEIN"/>
    <property type="match status" value="1"/>
</dbReference>
<dbReference type="InterPro" id="IPR002656">
    <property type="entry name" value="Acyl_transf_3_dom"/>
</dbReference>
<feature type="transmembrane region" description="Helical" evidence="1">
    <location>
        <begin position="77"/>
        <end position="99"/>
    </location>
</feature>
<accession>A0ABX8EEA8</accession>
<proteinExistence type="predicted"/>
<evidence type="ECO:0000313" key="5">
    <source>
        <dbReference type="Proteomes" id="UP000679307"/>
    </source>
</evidence>
<gene>
    <name evidence="4" type="primary">oatA</name>
    <name evidence="4" type="ORF">ENKNEFLB_01167</name>
</gene>
<keyword evidence="1" id="KW-0812">Transmembrane</keyword>
<dbReference type="Proteomes" id="UP000679307">
    <property type="component" value="Chromosome"/>
</dbReference>
<evidence type="ECO:0000259" key="2">
    <source>
        <dbReference type="Pfam" id="PF01757"/>
    </source>
</evidence>
<keyword evidence="1" id="KW-1133">Transmembrane helix</keyword>
<feature type="transmembrane region" description="Helical" evidence="1">
    <location>
        <begin position="247"/>
        <end position="267"/>
    </location>
</feature>
<feature type="transmembrane region" description="Helical" evidence="1">
    <location>
        <begin position="187"/>
        <end position="205"/>
    </location>
</feature>
<dbReference type="GO" id="GO:0016746">
    <property type="term" value="F:acyltransferase activity"/>
    <property type="evidence" value="ECO:0007669"/>
    <property type="project" value="UniProtKB-KW"/>
</dbReference>
<name>A0ABX8EEA8_9ACTN</name>
<evidence type="ECO:0000313" key="4">
    <source>
        <dbReference type="EMBL" id="QVT78789.1"/>
    </source>
</evidence>
<feature type="domain" description="Acyltransferase 3" evidence="2">
    <location>
        <begin position="11"/>
        <end position="354"/>
    </location>
</feature>
<feature type="transmembrane region" description="Helical" evidence="1">
    <location>
        <begin position="211"/>
        <end position="235"/>
    </location>
</feature>
<keyword evidence="4" id="KW-0012">Acyltransferase</keyword>
<dbReference type="Pfam" id="PF19040">
    <property type="entry name" value="SGNH"/>
    <property type="match status" value="1"/>
</dbReference>
<protein>
    <submittedName>
        <fullName evidence="4">O-acetyltransferase OatA</fullName>
        <ecNumber evidence="4">2.3.1.-</ecNumber>
    </submittedName>
</protein>
<dbReference type="InterPro" id="IPR043968">
    <property type="entry name" value="SGNH"/>
</dbReference>
<keyword evidence="5" id="KW-1185">Reference proteome</keyword>
<feature type="transmembrane region" description="Helical" evidence="1">
    <location>
        <begin position="379"/>
        <end position="398"/>
    </location>
</feature>
<dbReference type="Pfam" id="PF01757">
    <property type="entry name" value="Acyl_transf_3"/>
    <property type="match status" value="1"/>
</dbReference>
<feature type="domain" description="SGNH" evidence="3">
    <location>
        <begin position="462"/>
        <end position="695"/>
    </location>
</feature>
<feature type="transmembrane region" description="Helical" evidence="1">
    <location>
        <begin position="149"/>
        <end position="167"/>
    </location>
</feature>
<keyword evidence="4" id="KW-0808">Transferase</keyword>
<evidence type="ECO:0000256" key="1">
    <source>
        <dbReference type="SAM" id="Phobius"/>
    </source>
</evidence>
<evidence type="ECO:0000259" key="3">
    <source>
        <dbReference type="Pfam" id="PF19040"/>
    </source>
</evidence>
<dbReference type="EMBL" id="CP075371">
    <property type="protein sequence ID" value="QVT78789.1"/>
    <property type="molecule type" value="Genomic_DNA"/>
</dbReference>
<keyword evidence="1" id="KW-0472">Membrane</keyword>
<dbReference type="RefSeq" id="WP_214058329.1">
    <property type="nucleotide sequence ID" value="NZ_BAAAHS010000070.1"/>
</dbReference>
<feature type="transmembrane region" description="Helical" evidence="1">
    <location>
        <begin position="273"/>
        <end position="293"/>
    </location>
</feature>